<dbReference type="InterPro" id="IPR003593">
    <property type="entry name" value="AAA+_ATPase"/>
</dbReference>
<keyword evidence="3" id="KW-0678">Repressor</keyword>
<dbReference type="FunFam" id="3.40.50.300:FF:000006">
    <property type="entry name" value="DNA-binding transcriptional regulator NtrC"/>
    <property type="match status" value="1"/>
</dbReference>
<dbReference type="PROSITE" id="PS50045">
    <property type="entry name" value="SIGMA54_INTERACT_4"/>
    <property type="match status" value="1"/>
</dbReference>
<keyword evidence="2" id="KW-0963">Cytoplasm</keyword>
<dbReference type="EMBL" id="MLJW01000587">
    <property type="protein sequence ID" value="OIQ84848.1"/>
    <property type="molecule type" value="Genomic_DNA"/>
</dbReference>
<dbReference type="PROSITE" id="PS00676">
    <property type="entry name" value="SIGMA54_INTERACT_2"/>
    <property type="match status" value="1"/>
</dbReference>
<keyword evidence="7" id="KW-0805">Transcription regulation</keyword>
<dbReference type="PROSITE" id="PS00675">
    <property type="entry name" value="SIGMA54_INTERACT_1"/>
    <property type="match status" value="1"/>
</dbReference>
<keyword evidence="4" id="KW-0547">Nucleotide-binding</keyword>
<dbReference type="GO" id="GO:0005737">
    <property type="term" value="C:cytoplasm"/>
    <property type="evidence" value="ECO:0007669"/>
    <property type="project" value="UniProtKB-SubCell"/>
</dbReference>
<evidence type="ECO:0000256" key="9">
    <source>
        <dbReference type="ARBA" id="ARBA00023163"/>
    </source>
</evidence>
<feature type="domain" description="Sigma-54 factor interaction" evidence="11">
    <location>
        <begin position="199"/>
        <end position="429"/>
    </location>
</feature>
<dbReference type="PANTHER" id="PTHR32071:SF3">
    <property type="entry name" value="HTH-TYPE TRANSCRIPTIONAL REGULATORY PROTEIN TYRR"/>
    <property type="match status" value="1"/>
</dbReference>
<evidence type="ECO:0000313" key="13">
    <source>
        <dbReference type="EMBL" id="OIQ84848.1"/>
    </source>
</evidence>
<dbReference type="Gene3D" id="3.30.70.260">
    <property type="match status" value="1"/>
</dbReference>
<dbReference type="AlphaFoldDB" id="A0A1J5QN72"/>
<dbReference type="SMART" id="SM00382">
    <property type="entry name" value="AAA"/>
    <property type="match status" value="1"/>
</dbReference>
<dbReference type="InterPro" id="IPR025943">
    <property type="entry name" value="Sigma_54_int_dom_ATP-bd_2"/>
</dbReference>
<dbReference type="SUPFAM" id="SSF46689">
    <property type="entry name" value="Homeodomain-like"/>
    <property type="match status" value="1"/>
</dbReference>
<feature type="domain" description="ACT" evidence="12">
    <location>
        <begin position="2"/>
        <end position="74"/>
    </location>
</feature>
<dbReference type="PROSITE" id="PS00688">
    <property type="entry name" value="SIGMA54_INTERACT_3"/>
    <property type="match status" value="1"/>
</dbReference>
<dbReference type="CDD" id="cd00009">
    <property type="entry name" value="AAA"/>
    <property type="match status" value="1"/>
</dbReference>
<dbReference type="GO" id="GO:0005524">
    <property type="term" value="F:ATP binding"/>
    <property type="evidence" value="ECO:0007669"/>
    <property type="project" value="UniProtKB-KW"/>
</dbReference>
<comment type="caution">
    <text evidence="13">The sequence shown here is derived from an EMBL/GenBank/DDBJ whole genome shotgun (WGS) entry which is preliminary data.</text>
</comment>
<protein>
    <recommendedName>
        <fullName evidence="10">HTH-type transcriptional regulatory protein TyrR</fullName>
    </recommendedName>
</protein>
<evidence type="ECO:0000256" key="4">
    <source>
        <dbReference type="ARBA" id="ARBA00022741"/>
    </source>
</evidence>
<dbReference type="PANTHER" id="PTHR32071">
    <property type="entry name" value="TRANSCRIPTIONAL REGULATORY PROTEIN"/>
    <property type="match status" value="1"/>
</dbReference>
<dbReference type="Gene3D" id="1.10.10.60">
    <property type="entry name" value="Homeodomain-like"/>
    <property type="match status" value="1"/>
</dbReference>
<dbReference type="Pfam" id="PF00158">
    <property type="entry name" value="Sigma54_activat"/>
    <property type="match status" value="1"/>
</dbReference>
<organism evidence="13">
    <name type="scientific">mine drainage metagenome</name>
    <dbReference type="NCBI Taxonomy" id="410659"/>
    <lineage>
        <taxon>unclassified sequences</taxon>
        <taxon>metagenomes</taxon>
        <taxon>ecological metagenomes</taxon>
    </lineage>
</organism>
<accession>A0A1J5QN72</accession>
<evidence type="ECO:0000256" key="3">
    <source>
        <dbReference type="ARBA" id="ARBA00022491"/>
    </source>
</evidence>
<dbReference type="InterPro" id="IPR030828">
    <property type="entry name" value="HTH_TyrR"/>
</dbReference>
<dbReference type="GO" id="GO:0006355">
    <property type="term" value="P:regulation of DNA-templated transcription"/>
    <property type="evidence" value="ECO:0007669"/>
    <property type="project" value="InterPro"/>
</dbReference>
<dbReference type="PROSITE" id="PS51671">
    <property type="entry name" value="ACT"/>
    <property type="match status" value="1"/>
</dbReference>
<evidence type="ECO:0000256" key="6">
    <source>
        <dbReference type="ARBA" id="ARBA00022840"/>
    </source>
</evidence>
<keyword evidence="8" id="KW-0238">DNA-binding</keyword>
<dbReference type="Gene3D" id="1.10.8.60">
    <property type="match status" value="1"/>
</dbReference>
<keyword evidence="6" id="KW-0067">ATP-binding</keyword>
<proteinExistence type="predicted"/>
<evidence type="ECO:0000256" key="10">
    <source>
        <dbReference type="ARBA" id="ARBA00029500"/>
    </source>
</evidence>
<evidence type="ECO:0000256" key="1">
    <source>
        <dbReference type="ARBA" id="ARBA00004496"/>
    </source>
</evidence>
<dbReference type="Pfam" id="PF25601">
    <property type="entry name" value="AAA_lid_14"/>
    <property type="match status" value="1"/>
</dbReference>
<dbReference type="InterPro" id="IPR002078">
    <property type="entry name" value="Sigma_54_int"/>
</dbReference>
<dbReference type="NCBIfam" id="TIGR04381">
    <property type="entry name" value="HTH_TypR"/>
    <property type="match status" value="1"/>
</dbReference>
<gene>
    <name evidence="13" type="primary">tyrR</name>
    <name evidence="13" type="ORF">GALL_333320</name>
</gene>
<dbReference type="Pfam" id="PF18024">
    <property type="entry name" value="HTH_50"/>
    <property type="match status" value="1"/>
</dbReference>
<evidence type="ECO:0000256" key="2">
    <source>
        <dbReference type="ARBA" id="ARBA00022490"/>
    </source>
</evidence>
<evidence type="ECO:0000259" key="12">
    <source>
        <dbReference type="PROSITE" id="PS51671"/>
    </source>
</evidence>
<keyword evidence="9" id="KW-0804">Transcription</keyword>
<dbReference type="InterPro" id="IPR025944">
    <property type="entry name" value="Sigma_54_int_dom_CS"/>
</dbReference>
<dbReference type="InterPro" id="IPR058031">
    <property type="entry name" value="AAA_lid_NorR"/>
</dbReference>
<name>A0A1J5QN72_9ZZZZ</name>
<dbReference type="InterPro" id="IPR009057">
    <property type="entry name" value="Homeodomain-like_sf"/>
</dbReference>
<keyword evidence="5" id="KW-0058">Aromatic hydrocarbons catabolism</keyword>
<sequence>MRIDVQFEDRVGIAQEVLALLAGRRFNVTAVEVTPPHIFVDAPALTAESWRDLRAALLGLQGVIAAGGVDILPGARQRLHLDALMAAMADPVLLVDDRGQVLVGNKAAALAAGVVSDKALAGQSLARLFGDAVLQRELVDSGFISPAREVLLRGRPFQLDSSPVSDDGRAAGGVLTLYAPVRLGERMHGLQQVGSFDALIGDSAPLRDLKARALRVAGVDAPLLILGETGTGKELVAQACHQASARRAAPFLALNCAAVPENLAESELFGYAHGAFSGAQRGGKPGLLEMADKGTVFLDEIGEMSPYLQAKLLRFLNDGTFRRVGGDRELKVDVRIISATHRDLARMVETRAFREDLYYRLNVLHLALPPLRERGDDILALARHFVARASAQGRRAQPQLTEAACRALRVHAWPGNVRQLENVIFRAVTMTDRPQLDAADFGLAPPDEALPPSDLPPDLPEDWDGAVAALERALLARLYPLYPSSRKLAARLKTSHSRIAAKLRRYGLG</sequence>
<dbReference type="Gene3D" id="3.40.50.300">
    <property type="entry name" value="P-loop containing nucleotide triphosphate hydrolases"/>
    <property type="match status" value="1"/>
</dbReference>
<evidence type="ECO:0000256" key="5">
    <source>
        <dbReference type="ARBA" id="ARBA00022797"/>
    </source>
</evidence>
<dbReference type="Gene3D" id="3.30.450.20">
    <property type="entry name" value="PAS domain"/>
    <property type="match status" value="1"/>
</dbReference>
<comment type="subcellular location">
    <subcellularLocation>
        <location evidence="1">Cytoplasm</location>
    </subcellularLocation>
</comment>
<dbReference type="SUPFAM" id="SSF52540">
    <property type="entry name" value="P-loop containing nucleoside triphosphate hydrolases"/>
    <property type="match status" value="1"/>
</dbReference>
<dbReference type="GO" id="GO:0003677">
    <property type="term" value="F:DNA binding"/>
    <property type="evidence" value="ECO:0007669"/>
    <property type="project" value="UniProtKB-KW"/>
</dbReference>
<dbReference type="InterPro" id="IPR002912">
    <property type="entry name" value="ACT_dom"/>
</dbReference>
<dbReference type="InterPro" id="IPR027417">
    <property type="entry name" value="P-loop_NTPase"/>
</dbReference>
<dbReference type="InterPro" id="IPR025662">
    <property type="entry name" value="Sigma_54_int_dom_ATP-bd_1"/>
</dbReference>
<evidence type="ECO:0000256" key="8">
    <source>
        <dbReference type="ARBA" id="ARBA00023125"/>
    </source>
</evidence>
<reference evidence="13" key="1">
    <citation type="submission" date="2016-10" db="EMBL/GenBank/DDBJ databases">
        <title>Sequence of Gallionella enrichment culture.</title>
        <authorList>
            <person name="Poehlein A."/>
            <person name="Muehling M."/>
            <person name="Daniel R."/>
        </authorList>
    </citation>
    <scope>NUCLEOTIDE SEQUENCE</scope>
</reference>
<evidence type="ECO:0000259" key="11">
    <source>
        <dbReference type="PROSITE" id="PS50045"/>
    </source>
</evidence>
<evidence type="ECO:0000256" key="7">
    <source>
        <dbReference type="ARBA" id="ARBA00023015"/>
    </source>
</evidence>